<evidence type="ECO:0000313" key="1">
    <source>
        <dbReference type="EMBL" id="KAG5283509.1"/>
    </source>
</evidence>
<gene>
    <name evidence="1" type="ORF">AALO_G00042850</name>
</gene>
<dbReference type="AlphaFoldDB" id="A0AAV6HAD7"/>
<keyword evidence="2" id="KW-1185">Reference proteome</keyword>
<name>A0AAV6HAD7_9TELE</name>
<comment type="caution">
    <text evidence="1">The sequence shown here is derived from an EMBL/GenBank/DDBJ whole genome shotgun (WGS) entry which is preliminary data.</text>
</comment>
<evidence type="ECO:0000313" key="2">
    <source>
        <dbReference type="Proteomes" id="UP000823561"/>
    </source>
</evidence>
<proteinExistence type="predicted"/>
<organism evidence="1 2">
    <name type="scientific">Alosa alosa</name>
    <name type="common">allis shad</name>
    <dbReference type="NCBI Taxonomy" id="278164"/>
    <lineage>
        <taxon>Eukaryota</taxon>
        <taxon>Metazoa</taxon>
        <taxon>Chordata</taxon>
        <taxon>Craniata</taxon>
        <taxon>Vertebrata</taxon>
        <taxon>Euteleostomi</taxon>
        <taxon>Actinopterygii</taxon>
        <taxon>Neopterygii</taxon>
        <taxon>Teleostei</taxon>
        <taxon>Clupei</taxon>
        <taxon>Clupeiformes</taxon>
        <taxon>Clupeoidei</taxon>
        <taxon>Clupeidae</taxon>
        <taxon>Alosa</taxon>
    </lineage>
</organism>
<protein>
    <submittedName>
        <fullName evidence="1">Uncharacterized protein</fullName>
    </submittedName>
</protein>
<dbReference type="Proteomes" id="UP000823561">
    <property type="component" value="Chromosome 3"/>
</dbReference>
<sequence>MLCRSAVTKTTLHAFAGWSFRPPADLLTHLKRHFHMPRALSTTTPTVTLCVSVCVCLCVYVGTAGADPITI</sequence>
<dbReference type="EMBL" id="JADWDJ010000003">
    <property type="protein sequence ID" value="KAG5283509.1"/>
    <property type="molecule type" value="Genomic_DNA"/>
</dbReference>
<accession>A0AAV6HAD7</accession>
<reference evidence="1" key="1">
    <citation type="submission" date="2020-10" db="EMBL/GenBank/DDBJ databases">
        <title>Chromosome-scale genome assembly of the Allis shad, Alosa alosa.</title>
        <authorList>
            <person name="Margot Z."/>
            <person name="Christophe K."/>
            <person name="Cabau C."/>
            <person name="Louis A."/>
            <person name="Berthelot C."/>
            <person name="Parey E."/>
            <person name="Roest Crollius H."/>
            <person name="Montfort J."/>
            <person name="Robinson-Rechavi M."/>
            <person name="Bucao C."/>
            <person name="Bouchez O."/>
            <person name="Gislard M."/>
            <person name="Lluch J."/>
            <person name="Milhes M."/>
            <person name="Lampietro C."/>
            <person name="Lopez Roques C."/>
            <person name="Donnadieu C."/>
            <person name="Braasch I."/>
            <person name="Desvignes T."/>
            <person name="Postlethwait J."/>
            <person name="Bobe J."/>
            <person name="Guiguen Y."/>
        </authorList>
    </citation>
    <scope>NUCLEOTIDE SEQUENCE</scope>
    <source>
        <strain evidence="1">M-15738</strain>
        <tissue evidence="1">Blood</tissue>
    </source>
</reference>